<name>A0AAE1RC10_9SOLA</name>
<organism evidence="6 7">
    <name type="scientific">Anisodus tanguticus</name>
    <dbReference type="NCBI Taxonomy" id="243964"/>
    <lineage>
        <taxon>Eukaryota</taxon>
        <taxon>Viridiplantae</taxon>
        <taxon>Streptophyta</taxon>
        <taxon>Embryophyta</taxon>
        <taxon>Tracheophyta</taxon>
        <taxon>Spermatophyta</taxon>
        <taxon>Magnoliopsida</taxon>
        <taxon>eudicotyledons</taxon>
        <taxon>Gunneridae</taxon>
        <taxon>Pentapetalae</taxon>
        <taxon>asterids</taxon>
        <taxon>lamiids</taxon>
        <taxon>Solanales</taxon>
        <taxon>Solanaceae</taxon>
        <taxon>Solanoideae</taxon>
        <taxon>Hyoscyameae</taxon>
        <taxon>Anisodus</taxon>
    </lineage>
</organism>
<keyword evidence="5" id="KW-0560">Oxidoreductase</keyword>
<keyword evidence="4" id="KW-0408">Iron</keyword>
<keyword evidence="5" id="KW-0503">Monooxygenase</keyword>
<comment type="similarity">
    <text evidence="1">Belongs to the cytochrome P450 family.</text>
</comment>
<dbReference type="Gene3D" id="1.10.630.10">
    <property type="entry name" value="Cytochrome P450"/>
    <property type="match status" value="1"/>
</dbReference>
<accession>A0AAE1RC10</accession>
<reference evidence="6" key="1">
    <citation type="submission" date="2023-12" db="EMBL/GenBank/DDBJ databases">
        <title>Genome assembly of Anisodus tanguticus.</title>
        <authorList>
            <person name="Wang Y.-J."/>
        </authorList>
    </citation>
    <scope>NUCLEOTIDE SEQUENCE</scope>
    <source>
        <strain evidence="6">KB-2021</strain>
        <tissue evidence="6">Leaf</tissue>
    </source>
</reference>
<evidence type="ECO:0008006" key="8">
    <source>
        <dbReference type="Google" id="ProtNLM"/>
    </source>
</evidence>
<evidence type="ECO:0000256" key="2">
    <source>
        <dbReference type="ARBA" id="ARBA00022617"/>
    </source>
</evidence>
<gene>
    <name evidence="6" type="ORF">RND71_031181</name>
</gene>
<dbReference type="GO" id="GO:0004497">
    <property type="term" value="F:monooxygenase activity"/>
    <property type="evidence" value="ECO:0007669"/>
    <property type="project" value="UniProtKB-KW"/>
</dbReference>
<evidence type="ECO:0000256" key="3">
    <source>
        <dbReference type="ARBA" id="ARBA00022723"/>
    </source>
</evidence>
<dbReference type="Proteomes" id="UP001291623">
    <property type="component" value="Unassembled WGS sequence"/>
</dbReference>
<dbReference type="PANTHER" id="PTHR47950:SF13">
    <property type="entry name" value="CYTOCHROME P450, FAMILY 76, SUBFAMILY G, POLYPEPTIDE 1"/>
    <property type="match status" value="1"/>
</dbReference>
<evidence type="ECO:0000313" key="7">
    <source>
        <dbReference type="Proteomes" id="UP001291623"/>
    </source>
</evidence>
<evidence type="ECO:0000256" key="5">
    <source>
        <dbReference type="ARBA" id="ARBA00023033"/>
    </source>
</evidence>
<evidence type="ECO:0000313" key="6">
    <source>
        <dbReference type="EMBL" id="KAK4348426.1"/>
    </source>
</evidence>
<evidence type="ECO:0000256" key="4">
    <source>
        <dbReference type="ARBA" id="ARBA00023004"/>
    </source>
</evidence>
<keyword evidence="2" id="KW-0349">Heme</keyword>
<evidence type="ECO:0000256" key="1">
    <source>
        <dbReference type="ARBA" id="ARBA00010617"/>
    </source>
</evidence>
<dbReference type="GO" id="GO:0016705">
    <property type="term" value="F:oxidoreductase activity, acting on paired donors, with incorporation or reduction of molecular oxygen"/>
    <property type="evidence" value="ECO:0007669"/>
    <property type="project" value="InterPro"/>
</dbReference>
<proteinExistence type="inferred from homology"/>
<dbReference type="PANTHER" id="PTHR47950">
    <property type="entry name" value="CYTOCHROME P450, FAMILY 76, SUBFAMILY C, POLYPEPTIDE 5-RELATED"/>
    <property type="match status" value="1"/>
</dbReference>
<dbReference type="GO" id="GO:0005506">
    <property type="term" value="F:iron ion binding"/>
    <property type="evidence" value="ECO:0007669"/>
    <property type="project" value="InterPro"/>
</dbReference>
<dbReference type="InterPro" id="IPR036396">
    <property type="entry name" value="Cyt_P450_sf"/>
</dbReference>
<dbReference type="GO" id="GO:0020037">
    <property type="term" value="F:heme binding"/>
    <property type="evidence" value="ECO:0007669"/>
    <property type="project" value="InterPro"/>
</dbReference>
<dbReference type="SUPFAM" id="SSF48264">
    <property type="entry name" value="Cytochrome P450"/>
    <property type="match status" value="1"/>
</dbReference>
<sequence>MKGDFGNEGSLITNQYGPHWRMSRRLCTMEFFTTSRLDVMRGVRTKCIDQMYIEVTLKGIGLSVYREMFTAGTDTTTSTLKWAMA</sequence>
<keyword evidence="7" id="KW-1185">Reference proteome</keyword>
<keyword evidence="3" id="KW-0479">Metal-binding</keyword>
<protein>
    <recommendedName>
        <fullName evidence="8">Cytochrome P450</fullName>
    </recommendedName>
</protein>
<comment type="caution">
    <text evidence="6">The sequence shown here is derived from an EMBL/GenBank/DDBJ whole genome shotgun (WGS) entry which is preliminary data.</text>
</comment>
<dbReference type="AlphaFoldDB" id="A0AAE1RC10"/>
<dbReference type="EMBL" id="JAVYJV010000017">
    <property type="protein sequence ID" value="KAK4348426.1"/>
    <property type="molecule type" value="Genomic_DNA"/>
</dbReference>